<proteinExistence type="predicted"/>
<sequence length="104" mass="12156">MTRYCCNVSLTSGESGQRSYRRGMEMEEKKRSKSGEIKEDGWGRADRHCRELQRRSKKKKKKKKKNIREREKENKSKGSRGEDRCCEEEVAAALVQRSNGRDGE</sequence>
<protein>
    <submittedName>
        <fullName evidence="2">Uncharacterized protein</fullName>
    </submittedName>
</protein>
<dbReference type="Proteomes" id="UP000607653">
    <property type="component" value="Unassembled WGS sequence"/>
</dbReference>
<dbReference type="EMBL" id="DUZY01000001">
    <property type="protein sequence ID" value="DAD21411.1"/>
    <property type="molecule type" value="Genomic_DNA"/>
</dbReference>
<feature type="compositionally biased region" description="Polar residues" evidence="1">
    <location>
        <begin position="8"/>
        <end position="18"/>
    </location>
</feature>
<feature type="compositionally biased region" description="Basic and acidic residues" evidence="1">
    <location>
        <begin position="68"/>
        <end position="84"/>
    </location>
</feature>
<comment type="caution">
    <text evidence="2">The sequence shown here is derived from an EMBL/GenBank/DDBJ whole genome shotgun (WGS) entry which is preliminary data.</text>
</comment>
<evidence type="ECO:0000313" key="2">
    <source>
        <dbReference type="EMBL" id="DAD21411.1"/>
    </source>
</evidence>
<reference evidence="2 3" key="1">
    <citation type="journal article" date="2020" name="Mol. Biol. Evol.">
        <title>Distinct Expression and Methylation Patterns for Genes with Different Fates following a Single Whole-Genome Duplication in Flowering Plants.</title>
        <authorList>
            <person name="Shi T."/>
            <person name="Rahmani R.S."/>
            <person name="Gugger P.F."/>
            <person name="Wang M."/>
            <person name="Li H."/>
            <person name="Zhang Y."/>
            <person name="Li Z."/>
            <person name="Wang Q."/>
            <person name="Van de Peer Y."/>
            <person name="Marchal K."/>
            <person name="Chen J."/>
        </authorList>
    </citation>
    <scope>NUCLEOTIDE SEQUENCE [LARGE SCALE GENOMIC DNA]</scope>
    <source>
        <tissue evidence="2">Leaf</tissue>
    </source>
</reference>
<evidence type="ECO:0000313" key="3">
    <source>
        <dbReference type="Proteomes" id="UP000607653"/>
    </source>
</evidence>
<feature type="compositionally biased region" description="Basic residues" evidence="1">
    <location>
        <begin position="55"/>
        <end position="67"/>
    </location>
</feature>
<evidence type="ECO:0000256" key="1">
    <source>
        <dbReference type="SAM" id="MobiDB-lite"/>
    </source>
</evidence>
<name>A0A822XQI0_NELNU</name>
<gene>
    <name evidence="2" type="ORF">HUJ06_022874</name>
</gene>
<organism evidence="2 3">
    <name type="scientific">Nelumbo nucifera</name>
    <name type="common">Sacred lotus</name>
    <dbReference type="NCBI Taxonomy" id="4432"/>
    <lineage>
        <taxon>Eukaryota</taxon>
        <taxon>Viridiplantae</taxon>
        <taxon>Streptophyta</taxon>
        <taxon>Embryophyta</taxon>
        <taxon>Tracheophyta</taxon>
        <taxon>Spermatophyta</taxon>
        <taxon>Magnoliopsida</taxon>
        <taxon>Proteales</taxon>
        <taxon>Nelumbonaceae</taxon>
        <taxon>Nelumbo</taxon>
    </lineage>
</organism>
<feature type="region of interest" description="Disordered" evidence="1">
    <location>
        <begin position="1"/>
        <end position="86"/>
    </location>
</feature>
<feature type="compositionally biased region" description="Basic and acidic residues" evidence="1">
    <location>
        <begin position="22"/>
        <end position="54"/>
    </location>
</feature>
<keyword evidence="3" id="KW-1185">Reference proteome</keyword>
<accession>A0A822XQI0</accession>
<dbReference type="AlphaFoldDB" id="A0A822XQI0"/>